<name>A0A0A8X297_MESS1</name>
<protein>
    <submittedName>
        <fullName evidence="1">Glutamate-rich protein grpB</fullName>
    </submittedName>
</protein>
<proteinExistence type="predicted"/>
<evidence type="ECO:0000313" key="1">
    <source>
        <dbReference type="EMBL" id="GAM13157.1"/>
    </source>
</evidence>
<dbReference type="SUPFAM" id="SSF81301">
    <property type="entry name" value="Nucleotidyltransferase"/>
    <property type="match status" value="1"/>
</dbReference>
<dbReference type="PANTHER" id="PTHR34822">
    <property type="entry name" value="GRPB DOMAIN PROTEIN (AFU_ORTHOLOGUE AFUA_1G01530)"/>
    <property type="match status" value="1"/>
</dbReference>
<dbReference type="InterPro" id="IPR043519">
    <property type="entry name" value="NT_sf"/>
</dbReference>
<dbReference type="InterPro" id="IPR007344">
    <property type="entry name" value="GrpB/CoaE"/>
</dbReference>
<dbReference type="OrthoDB" id="9799092at2"/>
<accession>A0A0A8X297</accession>
<evidence type="ECO:0000313" key="2">
    <source>
        <dbReference type="Proteomes" id="UP000031014"/>
    </source>
</evidence>
<dbReference type="PANTHER" id="PTHR34822:SF1">
    <property type="entry name" value="GRPB FAMILY PROTEIN"/>
    <property type="match status" value="1"/>
</dbReference>
<comment type="caution">
    <text evidence="1">The sequence shown here is derived from an EMBL/GenBank/DDBJ whole genome shotgun (WGS) entry which is preliminary data.</text>
</comment>
<keyword evidence="2" id="KW-1185">Reference proteome</keyword>
<dbReference type="AlphaFoldDB" id="A0A0A8X297"/>
<reference evidence="1 2" key="1">
    <citation type="submission" date="2013-06" db="EMBL/GenBank/DDBJ databases">
        <title>Whole genome shotgun sequence of Bacillus selenatarsenatis SF-1.</title>
        <authorList>
            <person name="Kuroda M."/>
            <person name="Sei K."/>
            <person name="Yamashita M."/>
            <person name="Ike M."/>
        </authorList>
    </citation>
    <scope>NUCLEOTIDE SEQUENCE [LARGE SCALE GENOMIC DNA]</scope>
    <source>
        <strain evidence="1 2">SF-1</strain>
    </source>
</reference>
<dbReference type="RefSeq" id="WP_041965025.1">
    <property type="nucleotide sequence ID" value="NZ_BASE01000027.1"/>
</dbReference>
<dbReference type="Gene3D" id="3.30.460.10">
    <property type="entry name" value="Beta Polymerase, domain 2"/>
    <property type="match status" value="1"/>
</dbReference>
<sequence>MRLGLKKDEVRLDVYNLEWRNEFDRVKNAIIENTNIAEHRIEHIGSTAIIGMDAKPIIDILVGVNDISNFDAGIVNGLKNIGFLRLKVQRPGEIVFARFTDETYLVKTHFIHLVEYKEELWNNLVFFRDYLNSNEDARLEYSKVKKDYLVKSSTGANEYTEHKEAFVKKIFNLRLKGV</sequence>
<organism evidence="1 2">
    <name type="scientific">Mesobacillus selenatarsenatis (strain DSM 18680 / JCM 14380 / FERM P-15431 / SF-1)</name>
    <dbReference type="NCBI Taxonomy" id="1321606"/>
    <lineage>
        <taxon>Bacteria</taxon>
        <taxon>Bacillati</taxon>
        <taxon>Bacillota</taxon>
        <taxon>Bacilli</taxon>
        <taxon>Bacillales</taxon>
        <taxon>Bacillaceae</taxon>
        <taxon>Mesobacillus</taxon>
    </lineage>
</organism>
<dbReference type="Proteomes" id="UP000031014">
    <property type="component" value="Unassembled WGS sequence"/>
</dbReference>
<gene>
    <name evidence="1" type="ORF">SAMD00020551_1295</name>
</gene>
<dbReference type="STRING" id="1321606.SAMD00020551_1295"/>
<dbReference type="EMBL" id="BASE01000027">
    <property type="protein sequence ID" value="GAM13157.1"/>
    <property type="molecule type" value="Genomic_DNA"/>
</dbReference>
<dbReference type="Pfam" id="PF04229">
    <property type="entry name" value="GrpB"/>
    <property type="match status" value="1"/>
</dbReference>